<evidence type="ECO:0000256" key="7">
    <source>
        <dbReference type="ARBA" id="ARBA00023180"/>
    </source>
</evidence>
<dbReference type="Pfam" id="PF04577">
    <property type="entry name" value="Glyco_transf_61"/>
    <property type="match status" value="1"/>
</dbReference>
<evidence type="ECO:0000259" key="8">
    <source>
        <dbReference type="Pfam" id="PF04577"/>
    </source>
</evidence>
<keyword evidence="4" id="KW-0812">Transmembrane</keyword>
<evidence type="ECO:0000256" key="1">
    <source>
        <dbReference type="ARBA" id="ARBA00004167"/>
    </source>
</evidence>
<dbReference type="InterPro" id="IPR049625">
    <property type="entry name" value="Glyco_transf_61_cat"/>
</dbReference>
<dbReference type="Proteomes" id="UP001470230">
    <property type="component" value="Unassembled WGS sequence"/>
</dbReference>
<comment type="caution">
    <text evidence="9">The sequence shown here is derived from an EMBL/GenBank/DDBJ whole genome shotgun (WGS) entry which is preliminary data.</text>
</comment>
<comment type="subcellular location">
    <subcellularLocation>
        <location evidence="1">Membrane</location>
        <topology evidence="1">Single-pass membrane protein</topology>
    </subcellularLocation>
</comment>
<keyword evidence="6" id="KW-0472">Membrane</keyword>
<dbReference type="InterPro" id="IPR007657">
    <property type="entry name" value="Glycosyltransferase_61"/>
</dbReference>
<accession>A0ABR2KAN6</accession>
<dbReference type="PANTHER" id="PTHR20961:SF38">
    <property type="entry name" value="PROTEIN O-LINKED-MANNOSE BETA-1,4-N-ACETYLGLUCOSAMINYLTRANSFERASE 2"/>
    <property type="match status" value="1"/>
</dbReference>
<keyword evidence="10" id="KW-1185">Reference proteome</keyword>
<evidence type="ECO:0000256" key="4">
    <source>
        <dbReference type="ARBA" id="ARBA00022692"/>
    </source>
</evidence>
<proteinExistence type="predicted"/>
<protein>
    <recommendedName>
        <fullName evidence="8">Glycosyltransferase 61 catalytic domain-containing protein</fullName>
    </recommendedName>
</protein>
<evidence type="ECO:0000313" key="9">
    <source>
        <dbReference type="EMBL" id="KAK8888179.1"/>
    </source>
</evidence>
<gene>
    <name evidence="9" type="ORF">M9Y10_039243</name>
</gene>
<dbReference type="PANTHER" id="PTHR20961">
    <property type="entry name" value="GLYCOSYLTRANSFERASE"/>
    <property type="match status" value="1"/>
</dbReference>
<evidence type="ECO:0000256" key="6">
    <source>
        <dbReference type="ARBA" id="ARBA00023136"/>
    </source>
</evidence>
<reference evidence="9 10" key="1">
    <citation type="submission" date="2024-04" db="EMBL/GenBank/DDBJ databases">
        <title>Tritrichomonas musculus Genome.</title>
        <authorList>
            <person name="Alves-Ferreira E."/>
            <person name="Grigg M."/>
            <person name="Lorenzi H."/>
            <person name="Galac M."/>
        </authorList>
    </citation>
    <scope>NUCLEOTIDE SEQUENCE [LARGE SCALE GENOMIC DNA]</scope>
    <source>
        <strain evidence="9 10">EAF2021</strain>
    </source>
</reference>
<evidence type="ECO:0000313" key="10">
    <source>
        <dbReference type="Proteomes" id="UP001470230"/>
    </source>
</evidence>
<dbReference type="EMBL" id="JAPFFF010000006">
    <property type="protein sequence ID" value="KAK8888179.1"/>
    <property type="molecule type" value="Genomic_DNA"/>
</dbReference>
<keyword evidence="5" id="KW-1133">Transmembrane helix</keyword>
<feature type="domain" description="Glycosyltransferase 61 catalytic" evidence="8">
    <location>
        <begin position="95"/>
        <end position="308"/>
    </location>
</feature>
<keyword evidence="2" id="KW-0328">Glycosyltransferase</keyword>
<evidence type="ECO:0000256" key="3">
    <source>
        <dbReference type="ARBA" id="ARBA00022679"/>
    </source>
</evidence>
<keyword evidence="7" id="KW-0325">Glycoprotein</keyword>
<name>A0ABR2KAN6_9EUKA</name>
<evidence type="ECO:0000256" key="2">
    <source>
        <dbReference type="ARBA" id="ARBA00022676"/>
    </source>
</evidence>
<keyword evidence="3" id="KW-0808">Transferase</keyword>
<organism evidence="9 10">
    <name type="scientific">Tritrichomonas musculus</name>
    <dbReference type="NCBI Taxonomy" id="1915356"/>
    <lineage>
        <taxon>Eukaryota</taxon>
        <taxon>Metamonada</taxon>
        <taxon>Parabasalia</taxon>
        <taxon>Tritrichomonadida</taxon>
        <taxon>Tritrichomonadidae</taxon>
        <taxon>Tritrichomonas</taxon>
    </lineage>
</organism>
<evidence type="ECO:0000256" key="5">
    <source>
        <dbReference type="ARBA" id="ARBA00022989"/>
    </source>
</evidence>
<sequence>MTMNCTDEPWTNRICTFRNICYNKDDTFYFESPYRIQFESDFLCLGSKTPPVDLELNRMPSGKFKTVNHFNTFIQKNIKEPSHLVSIYYNMHMLWHSFYDFLFPLYQTLNIFANNSEIRKRRIFLPEFVPEIPHLTQSLTKFQVEKLKNPVCFNELTMGMKKITNLKLDKDDPPYSFCKNCSFGLRSLVMQYFNITDTNKYKKYLNIVFLGRKSMTRNVINEKEVFESLKNHFAVDKLQQKSKEEKENEYNGNYVQNNNEIDNVQIHYFEVMPLKKQIEIISKTDVFIAVHGSGLANILWMRPGSSVIEIMPKDFTCRDWYMKAAEAAGVNYYAYYAKNDGETVGGNIVEAKKCASNKKKCSSKKCIDILRDRNIKLNVQQFMKELINFLKSVDLY</sequence>